<dbReference type="Proteomes" id="UP000274822">
    <property type="component" value="Unassembled WGS sequence"/>
</dbReference>
<evidence type="ECO:0000313" key="2">
    <source>
        <dbReference type="Proteomes" id="UP000274822"/>
    </source>
</evidence>
<keyword evidence="2" id="KW-1185">Reference proteome</keyword>
<name>A0A433Q7T3_9FUNG</name>
<sequence length="71" mass="7825">MSESRSVLFEFKEALSVKARANEQVGVNVVVEGFFTINPAKVNMAGGPLITICFHSYHPRGPTHSHTFFTS</sequence>
<accession>A0A433Q7T3</accession>
<dbReference type="EMBL" id="RBNJ01011931">
    <property type="protein sequence ID" value="RUS25826.1"/>
    <property type="molecule type" value="Genomic_DNA"/>
</dbReference>
<protein>
    <submittedName>
        <fullName evidence="1">Uncharacterized protein</fullName>
    </submittedName>
</protein>
<dbReference type="AlphaFoldDB" id="A0A433Q7T3"/>
<organism evidence="1 2">
    <name type="scientific">Jimgerdemannia flammicorona</name>
    <dbReference type="NCBI Taxonomy" id="994334"/>
    <lineage>
        <taxon>Eukaryota</taxon>
        <taxon>Fungi</taxon>
        <taxon>Fungi incertae sedis</taxon>
        <taxon>Mucoromycota</taxon>
        <taxon>Mucoromycotina</taxon>
        <taxon>Endogonomycetes</taxon>
        <taxon>Endogonales</taxon>
        <taxon>Endogonaceae</taxon>
        <taxon>Jimgerdemannia</taxon>
    </lineage>
</organism>
<proteinExistence type="predicted"/>
<reference evidence="1 2" key="1">
    <citation type="journal article" date="2018" name="New Phytol.">
        <title>Phylogenomics of Endogonaceae and evolution of mycorrhizas within Mucoromycota.</title>
        <authorList>
            <person name="Chang Y."/>
            <person name="Desiro A."/>
            <person name="Na H."/>
            <person name="Sandor L."/>
            <person name="Lipzen A."/>
            <person name="Clum A."/>
            <person name="Barry K."/>
            <person name="Grigoriev I.V."/>
            <person name="Martin F.M."/>
            <person name="Stajich J.E."/>
            <person name="Smith M.E."/>
            <person name="Bonito G."/>
            <person name="Spatafora J.W."/>
        </authorList>
    </citation>
    <scope>NUCLEOTIDE SEQUENCE [LARGE SCALE GENOMIC DNA]</scope>
    <source>
        <strain evidence="1 2">AD002</strain>
    </source>
</reference>
<comment type="caution">
    <text evidence="1">The sequence shown here is derived from an EMBL/GenBank/DDBJ whole genome shotgun (WGS) entry which is preliminary data.</text>
</comment>
<gene>
    <name evidence="1" type="ORF">BC938DRAFT_471597</name>
</gene>
<evidence type="ECO:0000313" key="1">
    <source>
        <dbReference type="EMBL" id="RUS25826.1"/>
    </source>
</evidence>